<dbReference type="GO" id="GO:0071555">
    <property type="term" value="P:cell wall organization"/>
    <property type="evidence" value="ECO:0007669"/>
    <property type="project" value="UniProtKB-KW"/>
</dbReference>
<comment type="similarity">
    <text evidence="13">Belongs to the glycosyl hydrolase 5 (cellulase A) family.</text>
</comment>
<evidence type="ECO:0000259" key="14">
    <source>
        <dbReference type="Pfam" id="PF00150"/>
    </source>
</evidence>
<comment type="subcellular location">
    <subcellularLocation>
        <location evidence="1">Cell membrane</location>
        <topology evidence="1">Single-pass type II membrane protein</topology>
    </subcellularLocation>
</comment>
<keyword evidence="6" id="KW-1133">Transmembrane helix</keyword>
<dbReference type="EMBL" id="BQKC01000001">
    <property type="protein sequence ID" value="GJM55837.1"/>
    <property type="molecule type" value="Genomic_DNA"/>
</dbReference>
<dbReference type="Gene3D" id="3.20.20.80">
    <property type="entry name" value="Glycosidases"/>
    <property type="match status" value="1"/>
</dbReference>
<name>A0AAV5B2X4_9ACTN</name>
<dbReference type="GO" id="GO:0009986">
    <property type="term" value="C:cell surface"/>
    <property type="evidence" value="ECO:0007669"/>
    <property type="project" value="TreeGrafter"/>
</dbReference>
<dbReference type="PANTHER" id="PTHR31297">
    <property type="entry name" value="GLUCAN ENDO-1,6-BETA-GLUCOSIDASE B"/>
    <property type="match status" value="1"/>
</dbReference>
<keyword evidence="9 13" id="KW-0326">Glycosidase</keyword>
<evidence type="ECO:0000256" key="10">
    <source>
        <dbReference type="ARBA" id="ARBA00023316"/>
    </source>
</evidence>
<evidence type="ECO:0000256" key="2">
    <source>
        <dbReference type="ARBA" id="ARBA00022475"/>
    </source>
</evidence>
<accession>A0AAV5B2X4</accession>
<dbReference type="AlphaFoldDB" id="A0AAV5B2X4"/>
<dbReference type="InterPro" id="IPR050386">
    <property type="entry name" value="Glycosyl_hydrolase_5"/>
</dbReference>
<gene>
    <name evidence="15" type="ORF">ATOP_14920</name>
</gene>
<dbReference type="GO" id="GO:0005576">
    <property type="term" value="C:extracellular region"/>
    <property type="evidence" value="ECO:0007669"/>
    <property type="project" value="TreeGrafter"/>
</dbReference>
<reference evidence="15" key="1">
    <citation type="journal article" date="2022" name="Int. J. Syst. Evol. Microbiol.">
        <title>Granulimonas faecalis gen. nov., sp. nov., and Leptogranulimonas caecicola gen. nov., sp. nov., novel lactate-producing Atopobiaceae bacteria isolated from mouse intestines, and an emended description of the family Atopobiaceae.</title>
        <authorList>
            <person name="Morinaga K."/>
            <person name="Kusada H."/>
            <person name="Sakamoto S."/>
            <person name="Murakami T."/>
            <person name="Toyoda A."/>
            <person name="Mori H."/>
            <person name="Meng X.Y."/>
            <person name="Takashino M."/>
            <person name="Murotomi K."/>
            <person name="Tamaki H."/>
        </authorList>
    </citation>
    <scope>NUCLEOTIDE SEQUENCE</scope>
    <source>
        <strain evidence="15">OPF53</strain>
    </source>
</reference>
<evidence type="ECO:0000256" key="8">
    <source>
        <dbReference type="ARBA" id="ARBA00023180"/>
    </source>
</evidence>
<keyword evidence="10" id="KW-0961">Cell wall biogenesis/degradation</keyword>
<keyword evidence="7" id="KW-0472">Membrane</keyword>
<dbReference type="GO" id="GO:0005886">
    <property type="term" value="C:plasma membrane"/>
    <property type="evidence" value="ECO:0007669"/>
    <property type="project" value="UniProtKB-SubCell"/>
</dbReference>
<dbReference type="InterPro" id="IPR017853">
    <property type="entry name" value="GH"/>
</dbReference>
<evidence type="ECO:0000256" key="7">
    <source>
        <dbReference type="ARBA" id="ARBA00023136"/>
    </source>
</evidence>
<keyword evidence="5" id="KW-0735">Signal-anchor</keyword>
<evidence type="ECO:0000256" key="13">
    <source>
        <dbReference type="RuleBase" id="RU361153"/>
    </source>
</evidence>
<keyword evidence="3" id="KW-0812">Transmembrane</keyword>
<organism evidence="15 16">
    <name type="scientific">Granulimonas faecalis</name>
    <dbReference type="NCBI Taxonomy" id="2894155"/>
    <lineage>
        <taxon>Bacteria</taxon>
        <taxon>Bacillati</taxon>
        <taxon>Actinomycetota</taxon>
        <taxon>Coriobacteriia</taxon>
        <taxon>Coriobacteriales</taxon>
        <taxon>Kribbibacteriaceae</taxon>
        <taxon>Granulimonas</taxon>
    </lineage>
</organism>
<feature type="domain" description="Glycoside hydrolase family 5" evidence="14">
    <location>
        <begin position="61"/>
        <end position="284"/>
    </location>
</feature>
<dbReference type="PANTHER" id="PTHR31297:SF34">
    <property type="entry name" value="GLUCAN 1,3-BETA-GLUCOSIDASE 2"/>
    <property type="match status" value="1"/>
</dbReference>
<evidence type="ECO:0000256" key="12">
    <source>
        <dbReference type="ARBA" id="ARBA00041260"/>
    </source>
</evidence>
<dbReference type="Proteomes" id="UP001055025">
    <property type="component" value="Unassembled WGS sequence"/>
</dbReference>
<protein>
    <recommendedName>
        <fullName evidence="12">Exo-1,3-beta-glucanase D</fullName>
    </recommendedName>
</protein>
<dbReference type="Pfam" id="PF00150">
    <property type="entry name" value="Cellulase"/>
    <property type="match status" value="1"/>
</dbReference>
<dbReference type="GO" id="GO:0008422">
    <property type="term" value="F:beta-glucosidase activity"/>
    <property type="evidence" value="ECO:0007669"/>
    <property type="project" value="TreeGrafter"/>
</dbReference>
<evidence type="ECO:0000256" key="1">
    <source>
        <dbReference type="ARBA" id="ARBA00004401"/>
    </source>
</evidence>
<proteinExistence type="inferred from homology"/>
<comment type="caution">
    <text evidence="15">The sequence shown here is derived from an EMBL/GenBank/DDBJ whole genome shotgun (WGS) entry which is preliminary data.</text>
</comment>
<evidence type="ECO:0000256" key="6">
    <source>
        <dbReference type="ARBA" id="ARBA00022989"/>
    </source>
</evidence>
<keyword evidence="4 13" id="KW-0378">Hydrolase</keyword>
<sequence>MDHAMLHGVNLAGWLVLEPWVTPSLFASSGAFDEKGLEAALGHDRYVEVVAGHRSAFIGERDFRQIADRGYNAVRIPVPWTVFGKDGPMPGVDEGCIEYVDRAFTWAEAAGLQVLLVLAAMPGGDDDPEALSNVIAMGSTLRDPVIEVVARLAERYAERDCLIGIEPLDEPVAQRRRGLSVTPGVPMHMLRNFYRDCYEAVRDRAGDHPVVVFSCAGRPDMWNLFMAQSRYRNVWLDLHLYHYNDVVDASGPSGTRRLVERSSDAIARARRSGLPVVVGEWSSSLPVGAGTPTPEGLKAMERVYAAAQIQAFRDASGWFFQTWKTENKLSAWDARVALSSFERGMFD</sequence>
<dbReference type="RefSeq" id="WP_251164071.1">
    <property type="nucleotide sequence ID" value="NZ_BQKC01000001.1"/>
</dbReference>
<keyword evidence="2" id="KW-1003">Cell membrane</keyword>
<keyword evidence="16" id="KW-1185">Reference proteome</keyword>
<evidence type="ECO:0000256" key="11">
    <source>
        <dbReference type="ARBA" id="ARBA00037126"/>
    </source>
</evidence>
<comment type="function">
    <text evidence="11">Glucosidase involved in the degradation of cellulosic biomass. Active on lichenan.</text>
</comment>
<evidence type="ECO:0000256" key="9">
    <source>
        <dbReference type="ARBA" id="ARBA00023295"/>
    </source>
</evidence>
<evidence type="ECO:0000256" key="5">
    <source>
        <dbReference type="ARBA" id="ARBA00022968"/>
    </source>
</evidence>
<evidence type="ECO:0000256" key="4">
    <source>
        <dbReference type="ARBA" id="ARBA00022801"/>
    </source>
</evidence>
<dbReference type="InterPro" id="IPR001547">
    <property type="entry name" value="Glyco_hydro_5"/>
</dbReference>
<evidence type="ECO:0000256" key="3">
    <source>
        <dbReference type="ARBA" id="ARBA00022692"/>
    </source>
</evidence>
<keyword evidence="8" id="KW-0325">Glycoprotein</keyword>
<evidence type="ECO:0000313" key="16">
    <source>
        <dbReference type="Proteomes" id="UP001055025"/>
    </source>
</evidence>
<evidence type="ECO:0000313" key="15">
    <source>
        <dbReference type="EMBL" id="GJM55837.1"/>
    </source>
</evidence>
<dbReference type="SUPFAM" id="SSF51445">
    <property type="entry name" value="(Trans)glycosidases"/>
    <property type="match status" value="1"/>
</dbReference>
<dbReference type="GO" id="GO:0009251">
    <property type="term" value="P:glucan catabolic process"/>
    <property type="evidence" value="ECO:0007669"/>
    <property type="project" value="TreeGrafter"/>
</dbReference>